<evidence type="ECO:0000256" key="8">
    <source>
        <dbReference type="ARBA" id="ARBA00022967"/>
    </source>
</evidence>
<proteinExistence type="predicted"/>
<gene>
    <name evidence="11" type="primary">rbsA</name>
    <name evidence="11" type="ORF">ODE01S_04250</name>
</gene>
<keyword evidence="9" id="KW-0472">Membrane</keyword>
<dbReference type="FunFam" id="3.40.50.300:FF:000127">
    <property type="entry name" value="Ribose import ATP-binding protein RbsA"/>
    <property type="match status" value="1"/>
</dbReference>
<comment type="caution">
    <text evidence="11">The sequence shown here is derived from an EMBL/GenBank/DDBJ whole genome shotgun (WGS) entry which is preliminary data.</text>
</comment>
<sequence length="505" mass="55421">MKPTPVLETLNLTKVFPGVVALDDVSLTLYPGEVLGLVGENGAGKSTLMKLIGGVFPPTRGRIRYRGEEVQFRTPKDALDAGISIVYQELNLIPHLSVAENIFINRLPRRRGFVDWGRLYRDAARILEASGMGEIDPRAVVSGLPIGVKQSVEIAKALSYDARVLLLDEPTSSLTGPEIENLFGVIRRLQEQGIGIVYVSHHLDEIFEITDRVHVLRDGRTVVEMPTAETTEEAIVARMVGRDLQDIYYKGDHRPGEVALEARGLSEAVLDGVDFYVRRSEVVGIYGLLGSGRTELLKAIVGARPLRAGEVRLRGRPVRFRHPQEAARAGVIYSSEDRKGENLFFGQPIWKNETYLALQIGRFVRMGFAQVAEERRAAEAYSRKLGVKAPSIDVDVYHLSGGNQQKVCLAKALINDPEVVLLDEPTRGIDVGAKLEIYKLIAELADQGKAVVFVSSELPEVIGCADRVYTMAGGRITAELTGKAITEENVLRYCLQTASPGEAAP</sequence>
<dbReference type="InterPro" id="IPR017871">
    <property type="entry name" value="ABC_transporter-like_CS"/>
</dbReference>
<evidence type="ECO:0000256" key="1">
    <source>
        <dbReference type="ARBA" id="ARBA00004202"/>
    </source>
</evidence>
<evidence type="ECO:0000256" key="9">
    <source>
        <dbReference type="ARBA" id="ARBA00023136"/>
    </source>
</evidence>
<dbReference type="GO" id="GO:0005886">
    <property type="term" value="C:plasma membrane"/>
    <property type="evidence" value="ECO:0007669"/>
    <property type="project" value="UniProtKB-SubCell"/>
</dbReference>
<keyword evidence="4" id="KW-0762">Sugar transport</keyword>
<dbReference type="InterPro" id="IPR027417">
    <property type="entry name" value="P-loop_NTPase"/>
</dbReference>
<dbReference type="Gene3D" id="3.40.50.300">
    <property type="entry name" value="P-loop containing nucleotide triphosphate hydrolases"/>
    <property type="match status" value="2"/>
</dbReference>
<dbReference type="PANTHER" id="PTHR43790:SF3">
    <property type="entry name" value="D-ALLOSE IMPORT ATP-BINDING PROTEIN ALSA-RELATED"/>
    <property type="match status" value="1"/>
</dbReference>
<dbReference type="SUPFAM" id="SSF52540">
    <property type="entry name" value="P-loop containing nucleoside triphosphate hydrolases"/>
    <property type="match status" value="2"/>
</dbReference>
<comment type="subcellular location">
    <subcellularLocation>
        <location evidence="1">Cell membrane</location>
        <topology evidence="1">Peripheral membrane protein</topology>
    </subcellularLocation>
</comment>
<dbReference type="PROSITE" id="PS00211">
    <property type="entry name" value="ABC_TRANSPORTER_1"/>
    <property type="match status" value="1"/>
</dbReference>
<dbReference type="GO" id="GO:0016887">
    <property type="term" value="F:ATP hydrolysis activity"/>
    <property type="evidence" value="ECO:0007669"/>
    <property type="project" value="InterPro"/>
</dbReference>
<evidence type="ECO:0000259" key="10">
    <source>
        <dbReference type="PROSITE" id="PS50893"/>
    </source>
</evidence>
<dbReference type="RefSeq" id="WP_147145337.1">
    <property type="nucleotide sequence ID" value="NZ_BJXN01000002.1"/>
</dbReference>
<dbReference type="GO" id="GO:0005524">
    <property type="term" value="F:ATP binding"/>
    <property type="evidence" value="ECO:0007669"/>
    <property type="project" value="UniProtKB-KW"/>
</dbReference>
<accession>A0A511RH49</accession>
<dbReference type="CDD" id="cd03215">
    <property type="entry name" value="ABC_Carb_Monos_II"/>
    <property type="match status" value="1"/>
</dbReference>
<dbReference type="Pfam" id="PF00005">
    <property type="entry name" value="ABC_tran"/>
    <property type="match status" value="2"/>
</dbReference>
<keyword evidence="3" id="KW-1003">Cell membrane</keyword>
<dbReference type="PROSITE" id="PS50893">
    <property type="entry name" value="ABC_TRANSPORTER_2"/>
    <property type="match status" value="2"/>
</dbReference>
<evidence type="ECO:0000256" key="3">
    <source>
        <dbReference type="ARBA" id="ARBA00022475"/>
    </source>
</evidence>
<dbReference type="InterPro" id="IPR003593">
    <property type="entry name" value="AAA+_ATPase"/>
</dbReference>
<dbReference type="InterPro" id="IPR050107">
    <property type="entry name" value="ABC_carbohydrate_import_ATPase"/>
</dbReference>
<keyword evidence="7 11" id="KW-0067">ATP-binding</keyword>
<evidence type="ECO:0000256" key="5">
    <source>
        <dbReference type="ARBA" id="ARBA00022737"/>
    </source>
</evidence>
<dbReference type="Proteomes" id="UP000321827">
    <property type="component" value="Unassembled WGS sequence"/>
</dbReference>
<dbReference type="PANTHER" id="PTHR43790">
    <property type="entry name" value="CARBOHYDRATE TRANSPORT ATP-BINDING PROTEIN MG119-RELATED"/>
    <property type="match status" value="1"/>
</dbReference>
<reference evidence="11 12" key="1">
    <citation type="submission" date="2019-07" db="EMBL/GenBank/DDBJ databases">
        <title>Whole genome shotgun sequence of Oceanithermus desulfurans NBRC 100063.</title>
        <authorList>
            <person name="Hosoyama A."/>
            <person name="Uohara A."/>
            <person name="Ohji S."/>
            <person name="Ichikawa N."/>
        </authorList>
    </citation>
    <scope>NUCLEOTIDE SEQUENCE [LARGE SCALE GENOMIC DNA]</scope>
    <source>
        <strain evidence="11 12">NBRC 100063</strain>
    </source>
</reference>
<keyword evidence="2" id="KW-0813">Transport</keyword>
<dbReference type="EMBL" id="BJXN01000002">
    <property type="protein sequence ID" value="GEM88991.1"/>
    <property type="molecule type" value="Genomic_DNA"/>
</dbReference>
<keyword evidence="6" id="KW-0547">Nucleotide-binding</keyword>
<evidence type="ECO:0000256" key="7">
    <source>
        <dbReference type="ARBA" id="ARBA00022840"/>
    </source>
</evidence>
<dbReference type="SMART" id="SM00382">
    <property type="entry name" value="AAA"/>
    <property type="match status" value="2"/>
</dbReference>
<evidence type="ECO:0000256" key="2">
    <source>
        <dbReference type="ARBA" id="ARBA00022448"/>
    </source>
</evidence>
<evidence type="ECO:0000256" key="6">
    <source>
        <dbReference type="ARBA" id="ARBA00022741"/>
    </source>
</evidence>
<feature type="domain" description="ABC transporter" evidence="10">
    <location>
        <begin position="7"/>
        <end position="243"/>
    </location>
</feature>
<dbReference type="OrthoDB" id="354012at2"/>
<organism evidence="11 12">
    <name type="scientific">Oceanithermus desulfurans NBRC 100063</name>
    <dbReference type="NCBI Taxonomy" id="1227550"/>
    <lineage>
        <taxon>Bacteria</taxon>
        <taxon>Thermotogati</taxon>
        <taxon>Deinococcota</taxon>
        <taxon>Deinococci</taxon>
        <taxon>Thermales</taxon>
        <taxon>Thermaceae</taxon>
        <taxon>Oceanithermus</taxon>
    </lineage>
</organism>
<evidence type="ECO:0000313" key="12">
    <source>
        <dbReference type="Proteomes" id="UP000321827"/>
    </source>
</evidence>
<dbReference type="CDD" id="cd03216">
    <property type="entry name" value="ABC_Carb_Monos_I"/>
    <property type="match status" value="1"/>
</dbReference>
<keyword evidence="5" id="KW-0677">Repeat</keyword>
<name>A0A511RH49_9DEIN</name>
<evidence type="ECO:0000313" key="11">
    <source>
        <dbReference type="EMBL" id="GEM88991.1"/>
    </source>
</evidence>
<feature type="domain" description="ABC transporter" evidence="10">
    <location>
        <begin position="242"/>
        <end position="498"/>
    </location>
</feature>
<evidence type="ECO:0000256" key="4">
    <source>
        <dbReference type="ARBA" id="ARBA00022597"/>
    </source>
</evidence>
<keyword evidence="8" id="KW-1278">Translocase</keyword>
<protein>
    <submittedName>
        <fullName evidence="11">Ribose import ATP-binding protein RbsA</fullName>
    </submittedName>
</protein>
<dbReference type="InterPro" id="IPR003439">
    <property type="entry name" value="ABC_transporter-like_ATP-bd"/>
</dbReference>
<dbReference type="AlphaFoldDB" id="A0A511RH49"/>